<keyword evidence="3" id="KW-1185">Reference proteome</keyword>
<name>A0A7J7KJR5_BUGNE</name>
<dbReference type="OrthoDB" id="64214at2759"/>
<comment type="caution">
    <text evidence="2">The sequence shown here is derived from an EMBL/GenBank/DDBJ whole genome shotgun (WGS) entry which is preliminary data.</text>
</comment>
<protein>
    <submittedName>
        <fullName evidence="2">TPGS1</fullName>
    </submittedName>
</protein>
<gene>
    <name evidence="2" type="ORF">EB796_003590</name>
</gene>
<dbReference type="Pfam" id="PF24480">
    <property type="entry name" value="TPGS1_C"/>
    <property type="match status" value="1"/>
</dbReference>
<dbReference type="PANTHER" id="PTHR31932">
    <property type="entry name" value="TUBULIN POLYGLUTAMYLASE COMPLEX SUBUNIT 1"/>
    <property type="match status" value="1"/>
</dbReference>
<sequence>MAMNEKSKKLGEEAKLEIDKNFLEKNRVKETMSDLVTQLTANRPADPLKFMADYFQSSYEQSNRLEKSYQVIMLSHHSRPAFKQNVATAFDILNQTKLTKQLTGINGMLFDELLTLLLKDTPSSAAAKFKHKLCRRQHEAVTYEVFYYAVSSIVLYRDYLELSNQLYELLDVGSNGQVDKTYSEIVISQLRSSFSLLSQQSSEGELQACVNLSPDGISAALSKASASAAGNKTTLNHDQFMETAASAFLTIVEKLDSTAT</sequence>
<dbReference type="SUPFAM" id="SSF47391">
    <property type="entry name" value="Dimerization-anchoring domain of cAMP-dependent PK regulatory subunit"/>
    <property type="match status" value="1"/>
</dbReference>
<feature type="domain" description="Tubulin polyglutamylase complex subunit 1-like C-terminal" evidence="1">
    <location>
        <begin position="60"/>
        <end position="252"/>
    </location>
</feature>
<evidence type="ECO:0000259" key="1">
    <source>
        <dbReference type="Pfam" id="PF24480"/>
    </source>
</evidence>
<dbReference type="InterPro" id="IPR057632">
    <property type="entry name" value="TPGS1_C"/>
</dbReference>
<accession>A0A7J7KJR5</accession>
<organism evidence="2 3">
    <name type="scientific">Bugula neritina</name>
    <name type="common">Brown bryozoan</name>
    <name type="synonym">Sertularia neritina</name>
    <dbReference type="NCBI Taxonomy" id="10212"/>
    <lineage>
        <taxon>Eukaryota</taxon>
        <taxon>Metazoa</taxon>
        <taxon>Spiralia</taxon>
        <taxon>Lophotrochozoa</taxon>
        <taxon>Bryozoa</taxon>
        <taxon>Gymnolaemata</taxon>
        <taxon>Cheilostomatida</taxon>
        <taxon>Flustrina</taxon>
        <taxon>Buguloidea</taxon>
        <taxon>Bugulidae</taxon>
        <taxon>Bugula</taxon>
    </lineage>
</organism>
<reference evidence="2" key="1">
    <citation type="submission" date="2020-06" db="EMBL/GenBank/DDBJ databases">
        <title>Draft genome of Bugula neritina, a colonial animal packing powerful symbionts and potential medicines.</title>
        <authorList>
            <person name="Rayko M."/>
        </authorList>
    </citation>
    <scope>NUCLEOTIDE SEQUENCE [LARGE SCALE GENOMIC DNA]</scope>
    <source>
        <strain evidence="2">Kwan_BN1</strain>
    </source>
</reference>
<evidence type="ECO:0000313" key="2">
    <source>
        <dbReference type="EMBL" id="KAF6038114.1"/>
    </source>
</evidence>
<dbReference type="AlphaFoldDB" id="A0A7J7KJR5"/>
<evidence type="ECO:0000313" key="3">
    <source>
        <dbReference type="Proteomes" id="UP000593567"/>
    </source>
</evidence>
<dbReference type="GO" id="GO:0008017">
    <property type="term" value="F:microtubule binding"/>
    <property type="evidence" value="ECO:0007669"/>
    <property type="project" value="TreeGrafter"/>
</dbReference>
<dbReference type="Gene3D" id="1.20.890.10">
    <property type="entry name" value="cAMP-dependent protein kinase regulatory subunit, dimerization-anchoring domain"/>
    <property type="match status" value="1"/>
</dbReference>
<proteinExistence type="predicted"/>
<dbReference type="Proteomes" id="UP000593567">
    <property type="component" value="Unassembled WGS sequence"/>
</dbReference>
<dbReference type="PANTHER" id="PTHR31932:SF2">
    <property type="entry name" value="TUBULIN POLYGLUTAMYLASE COMPLEX SUBUNIT 1"/>
    <property type="match status" value="1"/>
</dbReference>
<dbReference type="EMBL" id="VXIV02000469">
    <property type="protein sequence ID" value="KAF6038114.1"/>
    <property type="molecule type" value="Genomic_DNA"/>
</dbReference>
<dbReference type="InterPro" id="IPR039235">
    <property type="entry name" value="TPGS1"/>
</dbReference>